<feature type="compositionally biased region" description="Low complexity" evidence="2">
    <location>
        <begin position="60"/>
        <end position="74"/>
    </location>
</feature>
<dbReference type="AlphaFoldDB" id="A0A835Y7Z2"/>
<name>A0A835Y7Z2_9CHLO</name>
<feature type="domain" description="GATA-type" evidence="3">
    <location>
        <begin position="186"/>
        <end position="224"/>
    </location>
</feature>
<evidence type="ECO:0000313" key="5">
    <source>
        <dbReference type="Proteomes" id="UP000612055"/>
    </source>
</evidence>
<keyword evidence="1" id="KW-0863">Zinc-finger</keyword>
<dbReference type="Gene3D" id="3.30.50.10">
    <property type="entry name" value="Erythroid Transcription Factor GATA-1, subunit A"/>
    <property type="match status" value="1"/>
</dbReference>
<evidence type="ECO:0000259" key="3">
    <source>
        <dbReference type="PROSITE" id="PS50114"/>
    </source>
</evidence>
<proteinExistence type="predicted"/>
<feature type="region of interest" description="Disordered" evidence="2">
    <location>
        <begin position="1"/>
        <end position="178"/>
    </location>
</feature>
<protein>
    <recommendedName>
        <fullName evidence="3">GATA-type domain-containing protein</fullName>
    </recommendedName>
</protein>
<dbReference type="GO" id="GO:0008270">
    <property type="term" value="F:zinc ion binding"/>
    <property type="evidence" value="ECO:0007669"/>
    <property type="project" value="UniProtKB-KW"/>
</dbReference>
<gene>
    <name evidence="4" type="ORF">HYH03_004204</name>
</gene>
<accession>A0A835Y7Z2</accession>
<dbReference type="PROSITE" id="PS50114">
    <property type="entry name" value="GATA_ZN_FINGER_2"/>
    <property type="match status" value="1"/>
</dbReference>
<reference evidence="4" key="1">
    <citation type="journal article" date="2020" name="bioRxiv">
        <title>Comparative genomics of Chlamydomonas.</title>
        <authorList>
            <person name="Craig R.J."/>
            <person name="Hasan A.R."/>
            <person name="Ness R.W."/>
            <person name="Keightley P.D."/>
        </authorList>
    </citation>
    <scope>NUCLEOTIDE SEQUENCE</scope>
    <source>
        <strain evidence="4">CCAP 11/70</strain>
    </source>
</reference>
<feature type="region of interest" description="Disordered" evidence="2">
    <location>
        <begin position="320"/>
        <end position="342"/>
    </location>
</feature>
<dbReference type="SMART" id="SM00401">
    <property type="entry name" value="ZnF_GATA"/>
    <property type="match status" value="1"/>
</dbReference>
<dbReference type="InterPro" id="IPR013088">
    <property type="entry name" value="Znf_NHR/GATA"/>
</dbReference>
<keyword evidence="1" id="KW-0862">Zinc</keyword>
<feature type="compositionally biased region" description="Low complexity" evidence="2">
    <location>
        <begin position="129"/>
        <end position="140"/>
    </location>
</feature>
<feature type="compositionally biased region" description="Basic and acidic residues" evidence="2">
    <location>
        <begin position="14"/>
        <end position="34"/>
    </location>
</feature>
<sequence length="391" mass="39980">MGASEALTGTAQEEEQKPHLIKHDLQELGRAVEEAREELDEEEEEEEERKPKPRRRRETPTAAAARRQAAAARGAKGRAKAVEEPEPVAPSPLPPPPEPIPKRAGSESGPSEAGTSGRAAADGKAVPRAGGHAATASHGSGETGPGDTTGEGTADGGTDADEGLAPDDALAGEGGRKRKCVGPKVGVPGGPCAHCGTTESPQWRRPLTKKIILCNACGIYFSRHHALPKRKKVPGASAQEIPRSAKPIYIPPLPPKEVPPPSITCDEKLEDDMPGPSAAATQAQVRLLPGLLQAQKAGFQASAPGLASAVVQALHLAGAAAPKPESPRDRPGPSAPPSLSLLAGGTLTAGQFSPGTMAAFQLGGLMPVPGLTSLGGLTLLGGMPKPNATLR</sequence>
<dbReference type="OrthoDB" id="551510at2759"/>
<dbReference type="SUPFAM" id="SSF57716">
    <property type="entry name" value="Glucocorticoid receptor-like (DNA-binding domain)"/>
    <property type="match status" value="1"/>
</dbReference>
<feature type="compositionally biased region" description="Pro residues" evidence="2">
    <location>
        <begin position="87"/>
        <end position="99"/>
    </location>
</feature>
<dbReference type="InterPro" id="IPR000679">
    <property type="entry name" value="Znf_GATA"/>
</dbReference>
<comment type="caution">
    <text evidence="4">The sequence shown here is derived from an EMBL/GenBank/DDBJ whole genome shotgun (WGS) entry which is preliminary data.</text>
</comment>
<evidence type="ECO:0000256" key="1">
    <source>
        <dbReference type="PROSITE-ProRule" id="PRU00094"/>
    </source>
</evidence>
<dbReference type="CDD" id="cd00202">
    <property type="entry name" value="ZnF_GATA"/>
    <property type="match status" value="1"/>
</dbReference>
<keyword evidence="1" id="KW-0479">Metal-binding</keyword>
<dbReference type="Pfam" id="PF00320">
    <property type="entry name" value="GATA"/>
    <property type="match status" value="1"/>
</dbReference>
<dbReference type="EMBL" id="JAEHOE010000012">
    <property type="protein sequence ID" value="KAG2497942.1"/>
    <property type="molecule type" value="Genomic_DNA"/>
</dbReference>
<feature type="compositionally biased region" description="Acidic residues" evidence="2">
    <location>
        <begin position="35"/>
        <end position="47"/>
    </location>
</feature>
<dbReference type="Proteomes" id="UP000612055">
    <property type="component" value="Unassembled WGS sequence"/>
</dbReference>
<evidence type="ECO:0000256" key="2">
    <source>
        <dbReference type="SAM" id="MobiDB-lite"/>
    </source>
</evidence>
<evidence type="ECO:0000313" key="4">
    <source>
        <dbReference type="EMBL" id="KAG2497942.1"/>
    </source>
</evidence>
<dbReference type="GO" id="GO:0006355">
    <property type="term" value="P:regulation of DNA-templated transcription"/>
    <property type="evidence" value="ECO:0007669"/>
    <property type="project" value="InterPro"/>
</dbReference>
<feature type="compositionally biased region" description="Gly residues" evidence="2">
    <location>
        <begin position="141"/>
        <end position="155"/>
    </location>
</feature>
<dbReference type="GO" id="GO:0043565">
    <property type="term" value="F:sequence-specific DNA binding"/>
    <property type="evidence" value="ECO:0007669"/>
    <property type="project" value="InterPro"/>
</dbReference>
<organism evidence="4 5">
    <name type="scientific">Edaphochlamys debaryana</name>
    <dbReference type="NCBI Taxonomy" id="47281"/>
    <lineage>
        <taxon>Eukaryota</taxon>
        <taxon>Viridiplantae</taxon>
        <taxon>Chlorophyta</taxon>
        <taxon>core chlorophytes</taxon>
        <taxon>Chlorophyceae</taxon>
        <taxon>CS clade</taxon>
        <taxon>Chlamydomonadales</taxon>
        <taxon>Chlamydomonadales incertae sedis</taxon>
        <taxon>Edaphochlamys</taxon>
    </lineage>
</organism>
<keyword evidence="5" id="KW-1185">Reference proteome</keyword>